<dbReference type="KEGG" id="vpo:Kpol_1055p4"/>
<dbReference type="GeneID" id="5546949"/>
<dbReference type="RefSeq" id="XP_001646506.1">
    <property type="nucleotide sequence ID" value="XM_001646456.1"/>
</dbReference>
<evidence type="ECO:0000256" key="2">
    <source>
        <dbReference type="ARBA" id="ARBA00022763"/>
    </source>
</evidence>
<organism evidence="5">
    <name type="scientific">Vanderwaltozyma polyspora (strain ATCC 22028 / DSM 70294 / BCRC 21397 / CBS 2163 / NBRC 10782 / NRRL Y-8283 / UCD 57-17)</name>
    <name type="common">Kluyveromyces polysporus</name>
    <dbReference type="NCBI Taxonomy" id="436907"/>
    <lineage>
        <taxon>Eukaryota</taxon>
        <taxon>Fungi</taxon>
        <taxon>Dikarya</taxon>
        <taxon>Ascomycota</taxon>
        <taxon>Saccharomycotina</taxon>
        <taxon>Saccharomycetes</taxon>
        <taxon>Saccharomycetales</taxon>
        <taxon>Saccharomycetaceae</taxon>
        <taxon>Vanderwaltozyma</taxon>
    </lineage>
</organism>
<evidence type="ECO:0000256" key="3">
    <source>
        <dbReference type="ARBA" id="ARBA00023204"/>
    </source>
</evidence>
<dbReference type="GO" id="GO:0000707">
    <property type="term" value="P:meiotic DNA recombinase assembly"/>
    <property type="evidence" value="ECO:0007669"/>
    <property type="project" value="EnsemblFungi"/>
</dbReference>
<comment type="similarity">
    <text evidence="1">Belongs to the SWI5/SAE3 family.</text>
</comment>
<gene>
    <name evidence="4" type="ORF">Kpol_1055p4</name>
</gene>
<dbReference type="Pfam" id="PF07061">
    <property type="entry name" value="Swi5"/>
    <property type="match status" value="1"/>
</dbReference>
<dbReference type="Gene3D" id="1.20.5.170">
    <property type="match status" value="1"/>
</dbReference>
<name>A7TG78_VANPO</name>
<keyword evidence="3" id="KW-0234">DNA repair</keyword>
<dbReference type="GO" id="GO:0007131">
    <property type="term" value="P:reciprocal meiotic recombination"/>
    <property type="evidence" value="ECO:0007669"/>
    <property type="project" value="EnsemblFungi"/>
</dbReference>
<dbReference type="InParanoid" id="A7TG78"/>
<evidence type="ECO:0000313" key="4">
    <source>
        <dbReference type="EMBL" id="EDO18648.1"/>
    </source>
</evidence>
<proteinExistence type="inferred from homology"/>
<evidence type="ECO:0000313" key="5">
    <source>
        <dbReference type="Proteomes" id="UP000000267"/>
    </source>
</evidence>
<dbReference type="eggNOG" id="ENOG502S9IK">
    <property type="taxonomic scope" value="Eukaryota"/>
</dbReference>
<dbReference type="AlphaFoldDB" id="A7TG78"/>
<evidence type="ECO:0000256" key="1">
    <source>
        <dbReference type="ARBA" id="ARBA00008060"/>
    </source>
</evidence>
<dbReference type="Proteomes" id="UP000000267">
    <property type="component" value="Unassembled WGS sequence"/>
</dbReference>
<dbReference type="GO" id="GO:0000794">
    <property type="term" value="C:condensed nuclear chromosome"/>
    <property type="evidence" value="ECO:0007669"/>
    <property type="project" value="EnsemblFungi"/>
</dbReference>
<dbReference type="PhylomeDB" id="A7TG78"/>
<dbReference type="GO" id="GO:0032798">
    <property type="term" value="C:Swi5-Sfr1 complex"/>
    <property type="evidence" value="ECO:0007669"/>
    <property type="project" value="EnsemblFungi"/>
</dbReference>
<reference evidence="4 5" key="1">
    <citation type="journal article" date="2007" name="Proc. Natl. Acad. Sci. U.S.A.">
        <title>Independent sorting-out of thousands of duplicated gene pairs in two yeast species descended from a whole-genome duplication.</title>
        <authorList>
            <person name="Scannell D.R."/>
            <person name="Frank A.C."/>
            <person name="Conant G.C."/>
            <person name="Byrne K.P."/>
            <person name="Woolfit M."/>
            <person name="Wolfe K.H."/>
        </authorList>
    </citation>
    <scope>NUCLEOTIDE SEQUENCE [LARGE SCALE GENOMIC DNA]</scope>
    <source>
        <strain evidence="5">ATCC 22028 / DSM 70294 / BCRC 21397 / CBS 2163 / NBRC 10782 / NRRL Y-8283 / UCD 57-17</strain>
    </source>
</reference>
<sequence>MSINYKIFKFRNKLPSEVVSTHIKTLKEYNELRDIGLKLVQIIADEKSCKMKEIFNEMGYSMFDD</sequence>
<dbReference type="HOGENOM" id="CLU_2851415_0_0_1"/>
<dbReference type="FunCoup" id="A7TG78">
    <property type="interactions" value="21"/>
</dbReference>
<keyword evidence="5" id="KW-1185">Reference proteome</keyword>
<keyword evidence="2" id="KW-0227">DNA damage</keyword>
<accession>A7TG78</accession>
<dbReference type="EMBL" id="DS480386">
    <property type="protein sequence ID" value="EDO18648.1"/>
    <property type="molecule type" value="Genomic_DNA"/>
</dbReference>
<dbReference type="OrthoDB" id="255837at2759"/>
<dbReference type="STRING" id="436907.A7TG78"/>
<dbReference type="InterPro" id="IPR010760">
    <property type="entry name" value="DNA-repair_Swi5"/>
</dbReference>
<protein>
    <submittedName>
        <fullName evidence="4">Uncharacterized protein</fullName>
    </submittedName>
</protein>